<dbReference type="GO" id="GO:0046872">
    <property type="term" value="F:metal ion binding"/>
    <property type="evidence" value="ECO:0007669"/>
    <property type="project" value="UniProtKB-KW"/>
</dbReference>
<dbReference type="AlphaFoldDB" id="A0A934X814"/>
<dbReference type="InterPro" id="IPR024079">
    <property type="entry name" value="MetalloPept_cat_dom_sf"/>
</dbReference>
<dbReference type="Pfam" id="PF05649">
    <property type="entry name" value="Peptidase_M13_N"/>
    <property type="match status" value="1"/>
</dbReference>
<comment type="caution">
    <text evidence="10">The sequence shown here is derived from an EMBL/GenBank/DDBJ whole genome shotgun (WGS) entry which is preliminary data.</text>
</comment>
<dbReference type="Pfam" id="PF01431">
    <property type="entry name" value="Peptidase_M13"/>
    <property type="match status" value="1"/>
</dbReference>
<dbReference type="SUPFAM" id="SSF55486">
    <property type="entry name" value="Metalloproteases ('zincins'), catalytic domain"/>
    <property type="match status" value="1"/>
</dbReference>
<dbReference type="PROSITE" id="PS51885">
    <property type="entry name" value="NEPRILYSIN"/>
    <property type="match status" value="1"/>
</dbReference>
<protein>
    <submittedName>
        <fullName evidence="10">Peptidase M13</fullName>
    </submittedName>
</protein>
<dbReference type="CDD" id="cd08662">
    <property type="entry name" value="M13"/>
    <property type="match status" value="1"/>
</dbReference>
<dbReference type="GO" id="GO:0016485">
    <property type="term" value="P:protein processing"/>
    <property type="evidence" value="ECO:0007669"/>
    <property type="project" value="TreeGrafter"/>
</dbReference>
<dbReference type="PANTHER" id="PTHR11733:SF167">
    <property type="entry name" value="FI17812P1-RELATED"/>
    <property type="match status" value="1"/>
</dbReference>
<dbReference type="Proteomes" id="UP000718281">
    <property type="component" value="Unassembled WGS sequence"/>
</dbReference>
<dbReference type="Gene3D" id="3.40.390.10">
    <property type="entry name" value="Collagenase (Catalytic Domain)"/>
    <property type="match status" value="1"/>
</dbReference>
<accession>A0A934X814</accession>
<dbReference type="InterPro" id="IPR018497">
    <property type="entry name" value="Peptidase_M13_C"/>
</dbReference>
<comment type="similarity">
    <text evidence="2">Belongs to the peptidase M13 family.</text>
</comment>
<organism evidence="10 11">
    <name type="scientific">Candidatus Phosphoribacter hodrii</name>
    <dbReference type="NCBI Taxonomy" id="2953743"/>
    <lineage>
        <taxon>Bacteria</taxon>
        <taxon>Bacillati</taxon>
        <taxon>Actinomycetota</taxon>
        <taxon>Actinomycetes</taxon>
        <taxon>Micrococcales</taxon>
        <taxon>Dermatophilaceae</taxon>
        <taxon>Candidatus Phosphoribacter</taxon>
    </lineage>
</organism>
<evidence type="ECO:0000259" key="8">
    <source>
        <dbReference type="Pfam" id="PF01431"/>
    </source>
</evidence>
<dbReference type="InterPro" id="IPR042089">
    <property type="entry name" value="Peptidase_M13_dom_2"/>
</dbReference>
<gene>
    <name evidence="10" type="ORF">IPF40_12290</name>
</gene>
<dbReference type="InterPro" id="IPR000718">
    <property type="entry name" value="Peptidase_M13"/>
</dbReference>
<comment type="cofactor">
    <cofactor evidence="1">
        <name>Zn(2+)</name>
        <dbReference type="ChEBI" id="CHEBI:29105"/>
    </cofactor>
</comment>
<dbReference type="EMBL" id="JADIXZ010000005">
    <property type="protein sequence ID" value="MBK6301779.1"/>
    <property type="molecule type" value="Genomic_DNA"/>
</dbReference>
<evidence type="ECO:0000256" key="4">
    <source>
        <dbReference type="ARBA" id="ARBA00022723"/>
    </source>
</evidence>
<keyword evidence="6" id="KW-0862">Zinc</keyword>
<evidence type="ECO:0000256" key="6">
    <source>
        <dbReference type="ARBA" id="ARBA00022833"/>
    </source>
</evidence>
<evidence type="ECO:0000256" key="3">
    <source>
        <dbReference type="ARBA" id="ARBA00022670"/>
    </source>
</evidence>
<sequence>MTGMTSGIIRANLDLSIRPQDDLFGYTNGTWFAQTEIPADRGRYGTFDHLREQAEHDLREILDEAVASGAAPDTSMGRVALLYGAFLDEAAVQAAGLGAVAGLLAEVDGVTNADDLVALLARLDRIGIGGAFHHYVNTDDRASDRYIGYLHQGGLGLPDESYYREESYDETRAAYLRHVTAMLTLAGRPEPEAAAVRVLSLETRLAAGHLDKVADRDPVATYNLLTAAALADLAPHVDWAGYAAALGSPDALTEVVVRQPDYLRALSDALAEVSIGTWQDWLAWQILHSRAPFLPQEFVEENFDFYGRTLAGTPQLRERWKRGVELIDRTLGEALGELYVARHFPPAAKARMSELVSNLVEAFRRSFADRQWMGEDTKAQALAKLEQFTPKIGYPETWRDYSALVLTGDLLADVAAANAFESDRSLAKLGRPVDRGEWFMSPQTVNAYYNPGMNEIVFPAAILQPPFFDVEADDAVNYGGIGGVIGHEVGHGFDDQGSQYDGSGNLRNWWTDADREAFDALGAKLVEQFNRLEPRAAPGRTVNGALTLGENLGDLAGLGVGHAAYRIACGEQEPPVLDGLTGDQRFFVGWAQVWCGKAREETAVMLLAVDPHSPAEHRANVVRNIDAFHEAFGVGEGDGMWLDPADRVSVF</sequence>
<dbReference type="GO" id="GO:0005886">
    <property type="term" value="C:plasma membrane"/>
    <property type="evidence" value="ECO:0007669"/>
    <property type="project" value="TreeGrafter"/>
</dbReference>
<keyword evidence="3" id="KW-0645">Protease</keyword>
<feature type="domain" description="Peptidase M13 C-terminal" evidence="8">
    <location>
        <begin position="446"/>
        <end position="648"/>
    </location>
</feature>
<keyword evidence="4" id="KW-0479">Metal-binding</keyword>
<evidence type="ECO:0000256" key="5">
    <source>
        <dbReference type="ARBA" id="ARBA00022801"/>
    </source>
</evidence>
<keyword evidence="7" id="KW-0482">Metalloprotease</keyword>
<dbReference type="InterPro" id="IPR008753">
    <property type="entry name" value="Peptidase_M13_N"/>
</dbReference>
<reference evidence="10 11" key="1">
    <citation type="submission" date="2020-10" db="EMBL/GenBank/DDBJ databases">
        <title>Connecting structure to function with the recovery of over 1000 high-quality activated sludge metagenome-assembled genomes encoding full-length rRNA genes using long-read sequencing.</title>
        <authorList>
            <person name="Singleton C.M."/>
            <person name="Petriglieri F."/>
            <person name="Kristensen J.M."/>
            <person name="Kirkegaard R.H."/>
            <person name="Michaelsen T.Y."/>
            <person name="Andersen M.H."/>
            <person name="Karst S.M."/>
            <person name="Dueholm M.S."/>
            <person name="Nielsen P.H."/>
            <person name="Albertsen M."/>
        </authorList>
    </citation>
    <scope>NUCLEOTIDE SEQUENCE [LARGE SCALE GENOMIC DNA]</scope>
    <source>
        <strain evidence="10">AalE_18-Q3-R2-46_BAT3C.188</strain>
    </source>
</reference>
<name>A0A934X814_9MICO</name>
<dbReference type="Gene3D" id="1.10.1380.10">
    <property type="entry name" value="Neutral endopeptidase , domain2"/>
    <property type="match status" value="1"/>
</dbReference>
<feature type="domain" description="Peptidase M13 N-terminal" evidence="9">
    <location>
        <begin position="19"/>
        <end position="395"/>
    </location>
</feature>
<dbReference type="PRINTS" id="PR00786">
    <property type="entry name" value="NEPRILYSIN"/>
</dbReference>
<keyword evidence="5" id="KW-0378">Hydrolase</keyword>
<dbReference type="PANTHER" id="PTHR11733">
    <property type="entry name" value="ZINC METALLOPROTEASE FAMILY M13 NEPRILYSIN-RELATED"/>
    <property type="match status" value="1"/>
</dbReference>
<dbReference type="GO" id="GO:0004222">
    <property type="term" value="F:metalloendopeptidase activity"/>
    <property type="evidence" value="ECO:0007669"/>
    <property type="project" value="InterPro"/>
</dbReference>
<evidence type="ECO:0000313" key="11">
    <source>
        <dbReference type="Proteomes" id="UP000718281"/>
    </source>
</evidence>
<proteinExistence type="inferred from homology"/>
<evidence type="ECO:0000256" key="7">
    <source>
        <dbReference type="ARBA" id="ARBA00023049"/>
    </source>
</evidence>
<evidence type="ECO:0000313" key="10">
    <source>
        <dbReference type="EMBL" id="MBK6301779.1"/>
    </source>
</evidence>
<evidence type="ECO:0000256" key="1">
    <source>
        <dbReference type="ARBA" id="ARBA00001947"/>
    </source>
</evidence>
<evidence type="ECO:0000256" key="2">
    <source>
        <dbReference type="ARBA" id="ARBA00007357"/>
    </source>
</evidence>
<evidence type="ECO:0000259" key="9">
    <source>
        <dbReference type="Pfam" id="PF05649"/>
    </source>
</evidence>